<dbReference type="GO" id="GO:0004519">
    <property type="term" value="F:endonuclease activity"/>
    <property type="evidence" value="ECO:0007669"/>
    <property type="project" value="UniProtKB-KW"/>
</dbReference>
<keyword evidence="2" id="KW-0378">Hydrolase</keyword>
<dbReference type="EMBL" id="CABPSG010000007">
    <property type="protein sequence ID" value="VVE16116.1"/>
    <property type="molecule type" value="Genomic_DNA"/>
</dbReference>
<dbReference type="SUPFAM" id="SSF52980">
    <property type="entry name" value="Restriction endonuclease-like"/>
    <property type="match status" value="1"/>
</dbReference>
<dbReference type="Gene3D" id="3.90.320.10">
    <property type="match status" value="1"/>
</dbReference>
<name>A0ABY6W1W9_9BURK</name>
<dbReference type="InterPro" id="IPR017482">
    <property type="entry name" value="Lambda-type_endonuclease"/>
</dbReference>
<accession>A0ABY6W1W9</accession>
<gene>
    <name evidence="2" type="ORF">PSO31014_02875</name>
</gene>
<evidence type="ECO:0000313" key="3">
    <source>
        <dbReference type="Proteomes" id="UP000405357"/>
    </source>
</evidence>
<protein>
    <submittedName>
        <fullName evidence="2">Endonuclease</fullName>
    </submittedName>
</protein>
<dbReference type="InterPro" id="IPR019080">
    <property type="entry name" value="YqaJ_viral_recombinase"/>
</dbReference>
<dbReference type="Pfam" id="PF09588">
    <property type="entry name" value="YqaJ"/>
    <property type="match status" value="1"/>
</dbReference>
<evidence type="ECO:0000259" key="1">
    <source>
        <dbReference type="Pfam" id="PF09588"/>
    </source>
</evidence>
<comment type="caution">
    <text evidence="2">The sequence shown here is derived from an EMBL/GenBank/DDBJ whole genome shotgun (WGS) entry which is preliminary data.</text>
</comment>
<dbReference type="Proteomes" id="UP000405357">
    <property type="component" value="Unassembled WGS sequence"/>
</dbReference>
<organism evidence="2 3">
    <name type="scientific">Pandoraea soli</name>
    <dbReference type="NCBI Taxonomy" id="2508293"/>
    <lineage>
        <taxon>Bacteria</taxon>
        <taxon>Pseudomonadati</taxon>
        <taxon>Pseudomonadota</taxon>
        <taxon>Betaproteobacteria</taxon>
        <taxon>Burkholderiales</taxon>
        <taxon>Burkholderiaceae</taxon>
        <taxon>Pandoraea</taxon>
    </lineage>
</organism>
<proteinExistence type="predicted"/>
<dbReference type="InterPro" id="IPR011335">
    <property type="entry name" value="Restrct_endonuc-II-like"/>
</dbReference>
<sequence length="331" mass="36475">MSHPEPAQRTPHRLALRLIETADLSREDWLSVRKTGIGGSDAAAAVGLSPYMSRLELWMIKTGRDADLPKPDPDDTTDPVYWGTLLEPVVAAAYTKQTGRRVRRINAVLRHPNIPWMLANIDREVIGAADVSILECKTAGEFGARLWREGVPEYVQIQVQHQLAVTGKHAADVAVLLCGQTLEVHRIVRDDALIAQLIELEAAFWHYVDTDTPPPADGSESADRALRCLYPGTGGMIDFTEDRALSAAFADLVSVRTEIESRQAVEAQLKQTLAQAMGEADRAQFETGSVSYKRSKDSTGVDLKRLLADHPTLTTEYAITKPGSRRFLVQV</sequence>
<dbReference type="NCBIfam" id="TIGR03033">
    <property type="entry name" value="phage_rel_nuc"/>
    <property type="match status" value="1"/>
</dbReference>
<dbReference type="RefSeq" id="WP_150552298.1">
    <property type="nucleotide sequence ID" value="NZ_CABPSG010000007.1"/>
</dbReference>
<keyword evidence="2" id="KW-0540">Nuclease</keyword>
<keyword evidence="2" id="KW-0255">Endonuclease</keyword>
<feature type="domain" description="YqaJ viral recombinase" evidence="1">
    <location>
        <begin position="28"/>
        <end position="169"/>
    </location>
</feature>
<evidence type="ECO:0000313" key="2">
    <source>
        <dbReference type="EMBL" id="VVE16116.1"/>
    </source>
</evidence>
<keyword evidence="3" id="KW-1185">Reference proteome</keyword>
<dbReference type="InterPro" id="IPR011604">
    <property type="entry name" value="PDDEXK-like_dom_sf"/>
</dbReference>
<dbReference type="InterPro" id="IPR051703">
    <property type="entry name" value="NF-kappa-B_Signaling_Reg"/>
</dbReference>
<reference evidence="2 3" key="1">
    <citation type="submission" date="2019-08" db="EMBL/GenBank/DDBJ databases">
        <authorList>
            <person name="Peeters C."/>
        </authorList>
    </citation>
    <scope>NUCLEOTIDE SEQUENCE [LARGE SCALE GENOMIC DNA]</scope>
    <source>
        <strain evidence="2 3">LMG 31014</strain>
    </source>
</reference>
<dbReference type="PANTHER" id="PTHR46609:SF6">
    <property type="entry name" value="EXONUCLEASE, PHAGE-TYPE_RECB, C-TERMINAL DOMAIN-CONTAINING PROTEIN-RELATED"/>
    <property type="match status" value="1"/>
</dbReference>
<dbReference type="PANTHER" id="PTHR46609">
    <property type="entry name" value="EXONUCLEASE, PHAGE-TYPE/RECB, C-TERMINAL DOMAIN-CONTAINING PROTEIN"/>
    <property type="match status" value="1"/>
</dbReference>